<evidence type="ECO:0000313" key="1">
    <source>
        <dbReference type="EMBL" id="CDG20479.1"/>
    </source>
</evidence>
<protein>
    <submittedName>
        <fullName evidence="1">Uncharacterized protein</fullName>
    </submittedName>
</protein>
<dbReference type="KEGG" id="xpo:XPG1_0824"/>
<gene>
    <name evidence="1" type="ORF">XPG1_0824</name>
</gene>
<accession>A0A068R0A1</accession>
<reference evidence="1 2" key="1">
    <citation type="submission" date="2013-07" db="EMBL/GenBank/DDBJ databases">
        <authorList>
            <person name="Genoscope - CEA"/>
        </authorList>
    </citation>
    <scope>NUCLEOTIDE SEQUENCE [LARGE SCALE GENOMIC DNA]</scope>
    <source>
        <strain evidence="1 2">G6</strain>
    </source>
</reference>
<proteinExistence type="predicted"/>
<dbReference type="AlphaFoldDB" id="A0A068R0A1"/>
<name>A0A068R0A1_9GAMM</name>
<sequence length="34" mass="3743">MWVRSTENLGASQTIIPADGYVVTVTLGSRDQYN</sequence>
<organism evidence="1 2">
    <name type="scientific">Xenorhabdus poinarii G6</name>
    <dbReference type="NCBI Taxonomy" id="1354304"/>
    <lineage>
        <taxon>Bacteria</taxon>
        <taxon>Pseudomonadati</taxon>
        <taxon>Pseudomonadota</taxon>
        <taxon>Gammaproteobacteria</taxon>
        <taxon>Enterobacterales</taxon>
        <taxon>Morganellaceae</taxon>
        <taxon>Xenorhabdus</taxon>
    </lineage>
</organism>
<dbReference type="HOGENOM" id="CLU_3376779_0_0_6"/>
<dbReference type="Proteomes" id="UP000032735">
    <property type="component" value="Chromosome"/>
</dbReference>
<dbReference type="EMBL" id="FO704551">
    <property type="protein sequence ID" value="CDG20479.1"/>
    <property type="molecule type" value="Genomic_DNA"/>
</dbReference>
<evidence type="ECO:0000313" key="2">
    <source>
        <dbReference type="Proteomes" id="UP000032735"/>
    </source>
</evidence>
<keyword evidence="2" id="KW-1185">Reference proteome</keyword>